<feature type="transmembrane region" description="Helical" evidence="6">
    <location>
        <begin position="381"/>
        <end position="403"/>
    </location>
</feature>
<evidence type="ECO:0000256" key="4">
    <source>
        <dbReference type="ARBA" id="ARBA00023136"/>
    </source>
</evidence>
<evidence type="ECO:0000313" key="8">
    <source>
        <dbReference type="EMBL" id="KAL3320263.1"/>
    </source>
</evidence>
<proteinExistence type="predicted"/>
<dbReference type="InterPro" id="IPR051068">
    <property type="entry name" value="MFS_Domain-Containing_Protein"/>
</dbReference>
<dbReference type="Pfam" id="PF07690">
    <property type="entry name" value="MFS_1"/>
    <property type="match status" value="1"/>
</dbReference>
<dbReference type="PANTHER" id="PTHR23510:SF16">
    <property type="entry name" value="MAJOR FACILITATOR SUPERFAMILY (MFS) PROFILE DOMAIN-CONTAINING PROTEIN"/>
    <property type="match status" value="1"/>
</dbReference>
<keyword evidence="2 6" id="KW-0812">Transmembrane</keyword>
<evidence type="ECO:0000256" key="2">
    <source>
        <dbReference type="ARBA" id="ARBA00022692"/>
    </source>
</evidence>
<feature type="transmembrane region" description="Helical" evidence="6">
    <location>
        <begin position="352"/>
        <end position="375"/>
    </location>
</feature>
<feature type="transmembrane region" description="Helical" evidence="6">
    <location>
        <begin position="325"/>
        <end position="345"/>
    </location>
</feature>
<dbReference type="Proteomes" id="UP001626550">
    <property type="component" value="Unassembled WGS sequence"/>
</dbReference>
<dbReference type="PANTHER" id="PTHR23510">
    <property type="entry name" value="INNER MEMBRANE TRANSPORT PROTEIN YAJR"/>
    <property type="match status" value="1"/>
</dbReference>
<feature type="domain" description="Major facilitator superfamily (MFS) profile" evidence="7">
    <location>
        <begin position="38"/>
        <end position="471"/>
    </location>
</feature>
<feature type="region of interest" description="Disordered" evidence="5">
    <location>
        <begin position="478"/>
        <end position="501"/>
    </location>
</feature>
<feature type="transmembrane region" description="Helical" evidence="6">
    <location>
        <begin position="76"/>
        <end position="99"/>
    </location>
</feature>
<dbReference type="PROSITE" id="PS50850">
    <property type="entry name" value="MFS"/>
    <property type="match status" value="1"/>
</dbReference>
<name>A0ABD2QLE4_9PLAT</name>
<dbReference type="InterPro" id="IPR036259">
    <property type="entry name" value="MFS_trans_sf"/>
</dbReference>
<comment type="caution">
    <text evidence="8">The sequence shown here is derived from an EMBL/GenBank/DDBJ whole genome shotgun (WGS) entry which is preliminary data.</text>
</comment>
<evidence type="ECO:0000256" key="5">
    <source>
        <dbReference type="SAM" id="MobiDB-lite"/>
    </source>
</evidence>
<evidence type="ECO:0000313" key="9">
    <source>
        <dbReference type="Proteomes" id="UP001626550"/>
    </source>
</evidence>
<evidence type="ECO:0000256" key="3">
    <source>
        <dbReference type="ARBA" id="ARBA00022989"/>
    </source>
</evidence>
<dbReference type="InterPro" id="IPR011701">
    <property type="entry name" value="MFS"/>
</dbReference>
<feature type="transmembrane region" description="Helical" evidence="6">
    <location>
        <begin position="286"/>
        <end position="305"/>
    </location>
</feature>
<keyword evidence="9" id="KW-1185">Reference proteome</keyword>
<feature type="transmembrane region" description="Helical" evidence="6">
    <location>
        <begin position="446"/>
        <end position="467"/>
    </location>
</feature>
<feature type="transmembrane region" description="Helical" evidence="6">
    <location>
        <begin position="165"/>
        <end position="187"/>
    </location>
</feature>
<protein>
    <recommendedName>
        <fullName evidence="7">Major facilitator superfamily (MFS) profile domain-containing protein</fullName>
    </recommendedName>
</protein>
<keyword evidence="3 6" id="KW-1133">Transmembrane helix</keyword>
<organism evidence="8 9">
    <name type="scientific">Cichlidogyrus casuarinus</name>
    <dbReference type="NCBI Taxonomy" id="1844966"/>
    <lineage>
        <taxon>Eukaryota</taxon>
        <taxon>Metazoa</taxon>
        <taxon>Spiralia</taxon>
        <taxon>Lophotrochozoa</taxon>
        <taxon>Platyhelminthes</taxon>
        <taxon>Monogenea</taxon>
        <taxon>Monopisthocotylea</taxon>
        <taxon>Dactylogyridea</taxon>
        <taxon>Ancyrocephalidae</taxon>
        <taxon>Cichlidogyrus</taxon>
    </lineage>
</organism>
<sequence>MNDQDKRIGEKTPLTQKDAPRECCDCSLDPILTTKFRVTLIVSLWGFLTCMERAIILPTLWLYLKTFWSLEAARNFYAATMSSFSLAVLLTTPICGYLADKGYRSKMILLVCNQFGLIGNIVYLFAPHPAVVLVGRLLAGLGAGCEPPIFADITRVTTKQERTKFIIITLLSRQFGLIFGPVFTLILEKAEFSNGGVVVNVYNAPGLILGICWILHTLLTLFAYPSIDYQGREVEIPYQVSMNKKVSKKRRTFKQYLSTVFTNEHKPEEIKETRSLWESLAIYRSYPIATLLILGFNCYFCLMSLETVLTPLADDLLKWNEVQVSYVYLACSLMILIVFVLLHIATNYCSDWALALVGSASLMLTYIWITINLAVTPKPAHIYNAALIIFGIMIHVFGLPFALACGESLYTKHIPVLEMDRAQSILRLVMNSAYLTGPLIGGGLWFVGSVVFSIMAAQMIISTILLCNKSAFDVPEELADEATTPTSSAVSEASELDKDSE</sequence>
<feature type="transmembrane region" description="Helical" evidence="6">
    <location>
        <begin position="207"/>
        <end position="224"/>
    </location>
</feature>
<keyword evidence="4 6" id="KW-0472">Membrane</keyword>
<accession>A0ABD2QLE4</accession>
<dbReference type="Gene3D" id="1.20.1250.20">
    <property type="entry name" value="MFS general substrate transporter like domains"/>
    <property type="match status" value="1"/>
</dbReference>
<dbReference type="AlphaFoldDB" id="A0ABD2QLE4"/>
<feature type="transmembrane region" description="Helical" evidence="6">
    <location>
        <begin position="38"/>
        <end position="64"/>
    </location>
</feature>
<comment type="subcellular location">
    <subcellularLocation>
        <location evidence="1">Membrane</location>
        <topology evidence="1">Multi-pass membrane protein</topology>
    </subcellularLocation>
</comment>
<gene>
    <name evidence="8" type="ORF">Ciccas_001035</name>
</gene>
<evidence type="ECO:0000259" key="7">
    <source>
        <dbReference type="PROSITE" id="PS50850"/>
    </source>
</evidence>
<dbReference type="EMBL" id="JBJKFK010000064">
    <property type="protein sequence ID" value="KAL3320263.1"/>
    <property type="molecule type" value="Genomic_DNA"/>
</dbReference>
<reference evidence="8 9" key="1">
    <citation type="submission" date="2024-11" db="EMBL/GenBank/DDBJ databases">
        <title>Adaptive evolution of stress response genes in parasites aligns with host niche diversity.</title>
        <authorList>
            <person name="Hahn C."/>
            <person name="Resl P."/>
        </authorList>
    </citation>
    <scope>NUCLEOTIDE SEQUENCE [LARGE SCALE GENOMIC DNA]</scope>
    <source>
        <strain evidence="8">EGGRZ-B1_66</strain>
        <tissue evidence="8">Body</tissue>
    </source>
</reference>
<dbReference type="SUPFAM" id="SSF103473">
    <property type="entry name" value="MFS general substrate transporter"/>
    <property type="match status" value="1"/>
</dbReference>
<evidence type="ECO:0000256" key="1">
    <source>
        <dbReference type="ARBA" id="ARBA00004141"/>
    </source>
</evidence>
<evidence type="ECO:0000256" key="6">
    <source>
        <dbReference type="SAM" id="Phobius"/>
    </source>
</evidence>
<dbReference type="GO" id="GO:0016020">
    <property type="term" value="C:membrane"/>
    <property type="evidence" value="ECO:0007669"/>
    <property type="project" value="UniProtKB-SubCell"/>
</dbReference>
<dbReference type="InterPro" id="IPR020846">
    <property type="entry name" value="MFS_dom"/>
</dbReference>